<feature type="coiled-coil region" evidence="1">
    <location>
        <begin position="351"/>
        <end position="452"/>
    </location>
</feature>
<dbReference type="EMBL" id="OMOJ01000014">
    <property type="protein sequence ID" value="SPF81825.1"/>
    <property type="molecule type" value="Genomic_DNA"/>
</dbReference>
<evidence type="ECO:0000313" key="3">
    <source>
        <dbReference type="Proteomes" id="UP000244904"/>
    </source>
</evidence>
<sequence length="631" mass="69334">MTPKKSQTPPISAKGFYASQVRADLCEQRLDGTSLRPLSQFEALTDESQITVFIYNCAERFLVNSLAEGGRLDSALAQWGEEAKVLLGIKKKFRRSVLLVDEEMVLAADAAAPGMSTLLSALGNGVSSLTEVGKPAADPLLMSLAIQTVRCTPEVETLNFELEAIALPHERNFFTLETARRGFGAFQKARQAETDLKAVQSKYSQLSAALDEESDLLQAHISELEASLRDTMEEVHVHSEAETSLSFQLVGQIADAQKNQAERSVLLDHLGEVTLEVAQARATLTSQDEAISLMNSALVSERSKFSKAEKRRRQVALELAASQESLQLVLREADAKAKDDAEALRASEATSASLRKELDTAAKRLSTVEAKAKDDAEALRASEATSASLRKELDTAAKRLSTVEAKAKDDAEALLSERDLLLAHLTELAQELEQKLDVIAGKEAELKKADEALSLEKHTLSEVHERYQSLGREMSRKLDLANKSLQSMQQDMVKLQAAVAQGEALSASQRAEIEAKTVSLFELDQALAELTKGQGRLSSQLAESEQKVASLQAAWTERSRTAQALHDKLEAERSQWHEKLHQAAQREQYLSQQLNLITGEYDKLIGSRSWQVTEPLRSANVLLAKIKKPKK</sequence>
<evidence type="ECO:0000313" key="2">
    <source>
        <dbReference type="EMBL" id="SPF81825.1"/>
    </source>
</evidence>
<protein>
    <submittedName>
        <fullName evidence="2">Chromosome partition protein Smc</fullName>
    </submittedName>
</protein>
<reference evidence="3" key="1">
    <citation type="submission" date="2018-03" db="EMBL/GenBank/DDBJ databases">
        <authorList>
            <person name="Rodrigo-Torres L."/>
            <person name="Arahal R. D."/>
            <person name="Lucena T."/>
        </authorList>
    </citation>
    <scope>NUCLEOTIDE SEQUENCE [LARGE SCALE GENOMIC DNA]</scope>
    <source>
        <strain evidence="3">CECT 8871</strain>
    </source>
</reference>
<accession>A0A2R8B0K3</accession>
<dbReference type="Proteomes" id="UP000244904">
    <property type="component" value="Unassembled WGS sequence"/>
</dbReference>
<name>A0A2R8B0K3_9RHOB</name>
<evidence type="ECO:0000256" key="1">
    <source>
        <dbReference type="SAM" id="Coils"/>
    </source>
</evidence>
<feature type="coiled-coil region" evidence="1">
    <location>
        <begin position="478"/>
        <end position="505"/>
    </location>
</feature>
<proteinExistence type="predicted"/>
<keyword evidence="3" id="KW-1185">Reference proteome</keyword>
<organism evidence="2 3">
    <name type="scientific">Pseudoprimorskyibacter insulae</name>
    <dbReference type="NCBI Taxonomy" id="1695997"/>
    <lineage>
        <taxon>Bacteria</taxon>
        <taxon>Pseudomonadati</taxon>
        <taxon>Pseudomonadota</taxon>
        <taxon>Alphaproteobacteria</taxon>
        <taxon>Rhodobacterales</taxon>
        <taxon>Paracoccaceae</taxon>
        <taxon>Pseudoprimorskyibacter</taxon>
    </lineage>
</organism>
<gene>
    <name evidence="2" type="primary">smc_2</name>
    <name evidence="2" type="ORF">PRI8871_03650</name>
</gene>
<keyword evidence="1" id="KW-0175">Coiled coil</keyword>
<dbReference type="AlphaFoldDB" id="A0A2R8B0K3"/>